<dbReference type="InterPro" id="IPR001494">
    <property type="entry name" value="Importin-beta_N"/>
</dbReference>
<keyword evidence="8" id="KW-0812">Transmembrane</keyword>
<dbReference type="SMART" id="SM01102">
    <property type="entry name" value="CRM1_C"/>
    <property type="match status" value="1"/>
</dbReference>
<dbReference type="PANTHER" id="PTHR11223">
    <property type="entry name" value="EXPORTIN 1/5"/>
    <property type="match status" value="1"/>
</dbReference>
<dbReference type="GO" id="GO:0000055">
    <property type="term" value="P:ribosomal large subunit export from nucleus"/>
    <property type="evidence" value="ECO:0007669"/>
    <property type="project" value="TreeGrafter"/>
</dbReference>
<dbReference type="OrthoDB" id="27218at2759"/>
<evidence type="ECO:0000256" key="3">
    <source>
        <dbReference type="ARBA" id="ARBA00022448"/>
    </source>
</evidence>
<dbReference type="GO" id="GO:0000056">
    <property type="term" value="P:ribosomal small subunit export from nucleus"/>
    <property type="evidence" value="ECO:0007669"/>
    <property type="project" value="TreeGrafter"/>
</dbReference>
<keyword evidence="8" id="KW-1133">Transmembrane helix</keyword>
<dbReference type="Pfam" id="PF08767">
    <property type="entry name" value="CRM1_C"/>
    <property type="match status" value="1"/>
</dbReference>
<reference evidence="10 11" key="1">
    <citation type="submission" date="2016-04" db="EMBL/GenBank/DDBJ databases">
        <title>The genome of Intoshia linei affirms orthonectids as highly simplified spiralians.</title>
        <authorList>
            <person name="Mikhailov K.V."/>
            <person name="Slusarev G.S."/>
            <person name="Nikitin M.A."/>
            <person name="Logacheva M.D."/>
            <person name="Penin A."/>
            <person name="Aleoshin V."/>
            <person name="Panchin Y.V."/>
        </authorList>
    </citation>
    <scope>NUCLEOTIDE SEQUENCE [LARGE SCALE GENOMIC DNA]</scope>
    <source>
        <strain evidence="10">Intl2013</strain>
        <tissue evidence="10">Whole animal</tissue>
    </source>
</reference>
<dbReference type="InterPro" id="IPR041235">
    <property type="entry name" value="Exp1_repeat_2"/>
</dbReference>
<dbReference type="Pfam" id="PF18777">
    <property type="entry name" value="CRM1_repeat"/>
    <property type="match status" value="1"/>
</dbReference>
<evidence type="ECO:0000259" key="9">
    <source>
        <dbReference type="PROSITE" id="PS50166"/>
    </source>
</evidence>
<dbReference type="EMBL" id="LWCA01000129">
    <property type="protein sequence ID" value="OAF70610.1"/>
    <property type="molecule type" value="Genomic_DNA"/>
</dbReference>
<dbReference type="GO" id="GO:0005634">
    <property type="term" value="C:nucleus"/>
    <property type="evidence" value="ECO:0007669"/>
    <property type="project" value="UniProtKB-SubCell"/>
</dbReference>
<dbReference type="GO" id="GO:0005737">
    <property type="term" value="C:cytoplasm"/>
    <property type="evidence" value="ECO:0007669"/>
    <property type="project" value="TreeGrafter"/>
</dbReference>
<dbReference type="GO" id="GO:0005049">
    <property type="term" value="F:nuclear export signal receptor activity"/>
    <property type="evidence" value="ECO:0007669"/>
    <property type="project" value="InterPro"/>
</dbReference>
<dbReference type="AlphaFoldDB" id="A0A177B8W8"/>
<dbReference type="InterPro" id="IPR045065">
    <property type="entry name" value="XPO1/5"/>
</dbReference>
<dbReference type="InterPro" id="IPR041123">
    <property type="entry name" value="CRM1_repeat"/>
</dbReference>
<protein>
    <recommendedName>
        <fullName evidence="7">Exportin-1</fullName>
    </recommendedName>
</protein>
<gene>
    <name evidence="10" type="ORF">A3Q56_01637</name>
</gene>
<evidence type="ECO:0000256" key="4">
    <source>
        <dbReference type="ARBA" id="ARBA00022816"/>
    </source>
</evidence>
<dbReference type="Pfam" id="PF18784">
    <property type="entry name" value="CRM1_repeat_2"/>
    <property type="match status" value="1"/>
</dbReference>
<dbReference type="Pfam" id="PF18787">
    <property type="entry name" value="CRM1_repeat_3"/>
    <property type="match status" value="1"/>
</dbReference>
<dbReference type="InterPro" id="IPR013598">
    <property type="entry name" value="Exportin-1/Importin-b-like"/>
</dbReference>
<comment type="caution">
    <text evidence="10">The sequence shown here is derived from an EMBL/GenBank/DDBJ whole genome shotgun (WGS) entry which is preliminary data.</text>
</comment>
<dbReference type="Proteomes" id="UP000078046">
    <property type="component" value="Unassembled WGS sequence"/>
</dbReference>
<evidence type="ECO:0000256" key="6">
    <source>
        <dbReference type="ARBA" id="ARBA00023242"/>
    </source>
</evidence>
<dbReference type="Gene3D" id="1.25.10.10">
    <property type="entry name" value="Leucine-rich Repeat Variant"/>
    <property type="match status" value="1"/>
</dbReference>
<proteinExistence type="inferred from homology"/>
<feature type="domain" description="Importin N-terminal" evidence="9">
    <location>
        <begin position="45"/>
        <end position="111"/>
    </location>
</feature>
<keyword evidence="5" id="KW-0653">Protein transport</keyword>
<evidence type="ECO:0000313" key="10">
    <source>
        <dbReference type="EMBL" id="OAF70610.1"/>
    </source>
</evidence>
<keyword evidence="8" id="KW-0472">Membrane</keyword>
<dbReference type="GO" id="GO:0051028">
    <property type="term" value="P:mRNA transport"/>
    <property type="evidence" value="ECO:0007669"/>
    <property type="project" value="UniProtKB-KW"/>
</dbReference>
<accession>A0A177B8W8</accession>
<dbReference type="Pfam" id="PF03810">
    <property type="entry name" value="IBN_N"/>
    <property type="match status" value="1"/>
</dbReference>
<dbReference type="GO" id="GO:0006611">
    <property type="term" value="P:protein export from nucleus"/>
    <property type="evidence" value="ECO:0007669"/>
    <property type="project" value="InterPro"/>
</dbReference>
<keyword evidence="11" id="KW-1185">Reference proteome</keyword>
<evidence type="ECO:0000256" key="7">
    <source>
        <dbReference type="ARBA" id="ARBA00073514"/>
    </source>
</evidence>
<dbReference type="FunFam" id="1.25.10.10:FF:001255">
    <property type="entry name" value="Exportin 1"/>
    <property type="match status" value="1"/>
</dbReference>
<dbReference type="InterPro" id="IPR040485">
    <property type="entry name" value="XPO1_repeat_3"/>
</dbReference>
<evidence type="ECO:0000256" key="5">
    <source>
        <dbReference type="ARBA" id="ARBA00022927"/>
    </source>
</evidence>
<keyword evidence="6" id="KW-0539">Nucleus</keyword>
<keyword evidence="4" id="KW-0509">mRNA transport</keyword>
<comment type="similarity">
    <text evidence="2">Belongs to the exportin family.</text>
</comment>
<comment type="subcellular location">
    <subcellularLocation>
        <location evidence="1">Nucleus</location>
    </subcellularLocation>
</comment>
<evidence type="ECO:0000313" key="11">
    <source>
        <dbReference type="Proteomes" id="UP000078046"/>
    </source>
</evidence>
<dbReference type="PROSITE" id="PS50166">
    <property type="entry name" value="IMPORTIN_B_NT"/>
    <property type="match status" value="1"/>
</dbReference>
<feature type="transmembrane region" description="Helical" evidence="8">
    <location>
        <begin position="931"/>
        <end position="956"/>
    </location>
</feature>
<dbReference type="PANTHER" id="PTHR11223:SF2">
    <property type="entry name" value="EXPORTIN-1"/>
    <property type="match status" value="1"/>
</dbReference>
<dbReference type="InterPro" id="IPR011989">
    <property type="entry name" value="ARM-like"/>
</dbReference>
<name>A0A177B8W8_9BILA</name>
<sequence length="1109" mass="128487">MNSAQIQISWNPRKIFDISNGLDVDLLVKIVDVFYNGKGTLQSEAAEVLNEFRNVPGSWMMVENIISSTDVDSVKFYALQLLETAIKTKWHEWDQKNIESIKRYLVHLMMNSSENQEKYNKNRVFVHKVNQVLVLIVRRVWPHNWPSLIDDIMESSKTNDTICINNMNFVKQLSQEIFDFSSGQITQAKAKYLRKSLCDEFSKVFDVSRLILSNSNSPELCMATLGMIYNCLHWVPLVYMFQTNMLEILSQRFLYVDIFRNIIVQCLTEIVSVPTKKAYEPNILQIFVEMVKYLKSVIPSPPDVKKGYEDGNDSDQNFVQNICLFLVVYLCNHSPTVENSNEHKADVMVCIEYLIEISQIDDKEIFKICLDYWHFLAHRCYAIYTGNGSSYFQSCFGPVFLMSKRNPFIKDNSLNVKVESFDVGMYMQALGTIRQLLIRHMEKPEEVMVIQNEQGNVVRETMQDTNSINIYQTMRETLVYLTHVDPEHTIGIMNKGLVAQVSGEEYSLSILNKLCWAIGSISGTLQEDIEKRFLVGVIKELLNLCEMRVGKDNKAIIASNIMYVVGQYPRFLRCHWRFNKTVVNKLNEFMHETHEGVQDMAVDTLIKIARKCRRSFVIINPPDVCPAINDYIEIKDHTIRDLQPHQIYVYFEALAIMISAQTFLTTQCDLISGLLKSFNIEWSSLINQANSDILILKTVESCTFISHFMKINMAVCRGVGKTFTHQMKELFDDLENMYKVMSTIIHELANVNSTALSQLAKYRHVKVDILKLFITWLENSREENIIIDTFVPNCLQTILNDYRSNDAAVREYQVLTVVKAIIYAVGDRIKPFLFDILNVIYPTTINMISSDFKSYPDHRKQFFVMIKEIVTNSFDSLSALDNSQMQSLLESIIMGMTQEMRSVSDISVDLLYELFTHVEKHLYAQKFYSDFFILLLMNILSILTNSLTISSLTGYAKIMSHMFRLLEKNVIKEYLGKDVDVDQSKLYDLAKQFSKLIQNNPIYESNQNLLFVVYHLSHNLKSAYTFLSEEQLVVFLDGILAFNQDEDKFKENIRDFLIQIRENNGFDANELFIDDREEIALKAQQEKFDKHKNIPGMIKPSMQSDEMDD</sequence>
<evidence type="ECO:0000256" key="1">
    <source>
        <dbReference type="ARBA" id="ARBA00004123"/>
    </source>
</evidence>
<dbReference type="SUPFAM" id="SSF48371">
    <property type="entry name" value="ARM repeat"/>
    <property type="match status" value="1"/>
</dbReference>
<dbReference type="Pfam" id="PF08389">
    <property type="entry name" value="Xpo1"/>
    <property type="match status" value="1"/>
</dbReference>
<evidence type="ECO:0000256" key="2">
    <source>
        <dbReference type="ARBA" id="ARBA00009466"/>
    </source>
</evidence>
<dbReference type="InterPro" id="IPR016024">
    <property type="entry name" value="ARM-type_fold"/>
</dbReference>
<evidence type="ECO:0000256" key="8">
    <source>
        <dbReference type="SAM" id="Phobius"/>
    </source>
</evidence>
<dbReference type="InterPro" id="IPR014877">
    <property type="entry name" value="XPO1_C_dom"/>
</dbReference>
<keyword evidence="3" id="KW-0813">Transport</keyword>
<organism evidence="10 11">
    <name type="scientific">Intoshia linei</name>
    <dbReference type="NCBI Taxonomy" id="1819745"/>
    <lineage>
        <taxon>Eukaryota</taxon>
        <taxon>Metazoa</taxon>
        <taxon>Spiralia</taxon>
        <taxon>Lophotrochozoa</taxon>
        <taxon>Mesozoa</taxon>
        <taxon>Orthonectida</taxon>
        <taxon>Rhopaluridae</taxon>
        <taxon>Intoshia</taxon>
    </lineage>
</organism>
<dbReference type="GO" id="GO:0031267">
    <property type="term" value="F:small GTPase binding"/>
    <property type="evidence" value="ECO:0007669"/>
    <property type="project" value="InterPro"/>
</dbReference>